<dbReference type="InterPro" id="IPR016795">
    <property type="entry name" value="UCP021697"/>
</dbReference>
<reference evidence="8" key="1">
    <citation type="submission" date="2020-05" db="EMBL/GenBank/DDBJ databases">
        <authorList>
            <person name="Chiriac C."/>
            <person name="Salcher M."/>
            <person name="Ghai R."/>
            <person name="Kavagutti S V."/>
        </authorList>
    </citation>
    <scope>NUCLEOTIDE SEQUENCE</scope>
</reference>
<evidence type="ECO:0000256" key="1">
    <source>
        <dbReference type="ARBA" id="ARBA00004651"/>
    </source>
</evidence>
<evidence type="ECO:0000259" key="7">
    <source>
        <dbReference type="Pfam" id="PF06271"/>
    </source>
</evidence>
<proteinExistence type="predicted"/>
<keyword evidence="3 6" id="KW-0812">Transmembrane</keyword>
<keyword evidence="2" id="KW-1003">Cell membrane</keyword>
<evidence type="ECO:0000256" key="2">
    <source>
        <dbReference type="ARBA" id="ARBA00022475"/>
    </source>
</evidence>
<gene>
    <name evidence="8" type="ORF">UFOPK3401_00577</name>
</gene>
<feature type="transmembrane region" description="Helical" evidence="6">
    <location>
        <begin position="49"/>
        <end position="71"/>
    </location>
</feature>
<dbReference type="PANTHER" id="PTHR36115">
    <property type="entry name" value="PROLINE-RICH ANTIGEN HOMOLOG-RELATED"/>
    <property type="match status" value="1"/>
</dbReference>
<feature type="domain" description="RDD" evidence="7">
    <location>
        <begin position="42"/>
        <end position="156"/>
    </location>
</feature>
<keyword evidence="4 6" id="KW-1133">Transmembrane helix</keyword>
<keyword evidence="5 6" id="KW-0472">Membrane</keyword>
<evidence type="ECO:0000256" key="3">
    <source>
        <dbReference type="ARBA" id="ARBA00022692"/>
    </source>
</evidence>
<dbReference type="InterPro" id="IPR010432">
    <property type="entry name" value="RDD"/>
</dbReference>
<dbReference type="EMBL" id="CAFBLM010000018">
    <property type="protein sequence ID" value="CAB4866916.1"/>
    <property type="molecule type" value="Genomic_DNA"/>
</dbReference>
<dbReference type="Pfam" id="PF06271">
    <property type="entry name" value="RDD"/>
    <property type="match status" value="1"/>
</dbReference>
<dbReference type="PIRSF" id="PIRSF021697">
    <property type="entry name" value="UCP021697"/>
    <property type="match status" value="1"/>
</dbReference>
<feature type="transmembrane region" description="Helical" evidence="6">
    <location>
        <begin position="83"/>
        <end position="104"/>
    </location>
</feature>
<organism evidence="8">
    <name type="scientific">freshwater metagenome</name>
    <dbReference type="NCBI Taxonomy" id="449393"/>
    <lineage>
        <taxon>unclassified sequences</taxon>
        <taxon>metagenomes</taxon>
        <taxon>ecological metagenomes</taxon>
    </lineage>
</organism>
<dbReference type="InterPro" id="IPR051791">
    <property type="entry name" value="Pra-immunoreactive"/>
</dbReference>
<feature type="transmembrane region" description="Helical" evidence="6">
    <location>
        <begin position="124"/>
        <end position="144"/>
    </location>
</feature>
<evidence type="ECO:0000256" key="5">
    <source>
        <dbReference type="ARBA" id="ARBA00023136"/>
    </source>
</evidence>
<sequence>MGVERKDLGSWLNGPILGIGETGEVQEPGVRLGLPASGPGSVAGIGRRIVALFIDWIIAVTLVSLVSKGSLGFGVAPAQSSRSGWVCLVVFFFFVTAFTGFTGASVGQRFMKIVVARLDGAPIGLLRAVVRTFLLCLVIPAVFYDRDRRGFHDKAVGALTLQRKS</sequence>
<dbReference type="GO" id="GO:0005886">
    <property type="term" value="C:plasma membrane"/>
    <property type="evidence" value="ECO:0007669"/>
    <property type="project" value="UniProtKB-SubCell"/>
</dbReference>
<dbReference type="AlphaFoldDB" id="A0A6J7D8N0"/>
<accession>A0A6J7D8N0</accession>
<comment type="subcellular location">
    <subcellularLocation>
        <location evidence="1">Cell membrane</location>
        <topology evidence="1">Multi-pass membrane protein</topology>
    </subcellularLocation>
</comment>
<evidence type="ECO:0000313" key="8">
    <source>
        <dbReference type="EMBL" id="CAB4866916.1"/>
    </source>
</evidence>
<evidence type="ECO:0000256" key="6">
    <source>
        <dbReference type="SAM" id="Phobius"/>
    </source>
</evidence>
<dbReference type="PANTHER" id="PTHR36115:SF6">
    <property type="entry name" value="PROLINE-RICH ANTIGEN HOMOLOG"/>
    <property type="match status" value="1"/>
</dbReference>
<protein>
    <submittedName>
        <fullName evidence="8">Unannotated protein</fullName>
    </submittedName>
</protein>
<name>A0A6J7D8N0_9ZZZZ</name>
<evidence type="ECO:0000256" key="4">
    <source>
        <dbReference type="ARBA" id="ARBA00022989"/>
    </source>
</evidence>